<evidence type="ECO:0000313" key="1">
    <source>
        <dbReference type="EMBL" id="SEW16744.1"/>
    </source>
</evidence>
<protein>
    <submittedName>
        <fullName evidence="1">Uncharacterized protein</fullName>
    </submittedName>
</protein>
<proteinExistence type="predicted"/>
<evidence type="ECO:0000313" key="2">
    <source>
        <dbReference type="Proteomes" id="UP000199310"/>
    </source>
</evidence>
<name>A0A1I0PR22_9BACT</name>
<dbReference type="STRING" id="29529.SAMN04488122_0920"/>
<dbReference type="RefSeq" id="WP_143059078.1">
    <property type="nucleotide sequence ID" value="NZ_FOJG01000001.1"/>
</dbReference>
<reference evidence="2" key="1">
    <citation type="submission" date="2016-10" db="EMBL/GenBank/DDBJ databases">
        <authorList>
            <person name="Varghese N."/>
            <person name="Submissions S."/>
        </authorList>
    </citation>
    <scope>NUCLEOTIDE SEQUENCE [LARGE SCALE GENOMIC DNA]</scope>
    <source>
        <strain evidence="2">DSM 3695</strain>
    </source>
</reference>
<dbReference type="EMBL" id="FOJG01000001">
    <property type="protein sequence ID" value="SEW16744.1"/>
    <property type="molecule type" value="Genomic_DNA"/>
</dbReference>
<sequence>MNYLDKINRGHYYAVMIEIIKYGYPKAHIDDPLWIYYADQIIPLNYMVILATMGAVTPLTKNNLPSEDILVLQFAQMGFRVVRHVVGRKDLQYLAVSFKSEDDQALADMKHAGIWHYDDQLNGGSERNAPGLLIKIQAGDRIAVRISHQNRIQDFYPIFGTVIATHQAREGGIHVAYDVNSFSISIKRKSIVPAADWERPVLQIEDKEHVRTLFNETPFRNPHDLYKQARPAFKPIASSETRKVASPATIS</sequence>
<gene>
    <name evidence="1" type="ORF">SAMN04488122_0920</name>
</gene>
<organism evidence="1 2">
    <name type="scientific">Chitinophaga arvensicola</name>
    <dbReference type="NCBI Taxonomy" id="29529"/>
    <lineage>
        <taxon>Bacteria</taxon>
        <taxon>Pseudomonadati</taxon>
        <taxon>Bacteroidota</taxon>
        <taxon>Chitinophagia</taxon>
        <taxon>Chitinophagales</taxon>
        <taxon>Chitinophagaceae</taxon>
        <taxon>Chitinophaga</taxon>
    </lineage>
</organism>
<dbReference type="Proteomes" id="UP000199310">
    <property type="component" value="Unassembled WGS sequence"/>
</dbReference>
<dbReference type="AlphaFoldDB" id="A0A1I0PR22"/>
<accession>A0A1I0PR22</accession>
<keyword evidence="2" id="KW-1185">Reference proteome</keyword>